<dbReference type="AlphaFoldDB" id="A0A1Y0D2Z6"/>
<dbReference type="RefSeq" id="WP_087034792.1">
    <property type="nucleotide sequence ID" value="NZ_CP021377.1"/>
</dbReference>
<dbReference type="EMBL" id="CP021377">
    <property type="protein sequence ID" value="ART81704.1"/>
    <property type="molecule type" value="Genomic_DNA"/>
</dbReference>
<dbReference type="Pfam" id="PF01904">
    <property type="entry name" value="DUF72"/>
    <property type="match status" value="1"/>
</dbReference>
<dbReference type="InterPro" id="IPR002763">
    <property type="entry name" value="DUF72"/>
</dbReference>
<sequence length="281" mass="31320">MSSLYIGLSQWSHPAWPGQLLSKNLKSTEHLLDYAQVFNSVEGNTSFYGVPDTHSLVRWASQTPDDFRFTFKFPATVSHQGQLIDNVPVALSFIEQLAPLRDKLGMLMLQLPAACGPEQLNGLAHLLNALPQDLQYGVEVRHPAFFAKGEAERMLNRLLLEYNANRIIMDSRPVFSCPPTTPALADAQQKKPQVPVHIISTGQAPVIRFIGHPQPDYNHRFWQAWLPRIQGWLTEGKSVYLFVHTADNQLAPILAAEIAAALHHPLPDFPGLAPSPQGQLF</sequence>
<reference evidence="1 2" key="1">
    <citation type="journal article" date="2014" name="Int. J. Syst. Evol. Microbiol.">
        <title>Oceanisphaera profunda sp. nov., a marine bacterium isolated from deep-sea sediment, and emended description of the genus Oceanisphaera.</title>
        <authorList>
            <person name="Xu Z."/>
            <person name="Zhang X.Y."/>
            <person name="Su H.N."/>
            <person name="Yu Z.C."/>
            <person name="Liu C."/>
            <person name="Li H."/>
            <person name="Chen X.L."/>
            <person name="Song X.Y."/>
            <person name="Xie B.B."/>
            <person name="Qin Q.L."/>
            <person name="Zhou B.C."/>
            <person name="Shi M."/>
            <person name="Huang Y."/>
            <person name="Zhang Y.Z."/>
        </authorList>
    </citation>
    <scope>NUCLEOTIDE SEQUENCE [LARGE SCALE GENOMIC DNA]</scope>
    <source>
        <strain evidence="1 2">SM1222</strain>
    </source>
</reference>
<proteinExistence type="predicted"/>
<dbReference type="KEGG" id="opf:CBP31_02925"/>
<gene>
    <name evidence="1" type="ORF">CBP31_02925</name>
</gene>
<dbReference type="PANTHER" id="PTHR30348:SF9">
    <property type="entry name" value="UPF0759 PROTEIN YECE"/>
    <property type="match status" value="1"/>
</dbReference>
<keyword evidence="2" id="KW-1185">Reference proteome</keyword>
<evidence type="ECO:0000313" key="2">
    <source>
        <dbReference type="Proteomes" id="UP000243937"/>
    </source>
</evidence>
<evidence type="ECO:0000313" key="1">
    <source>
        <dbReference type="EMBL" id="ART81704.1"/>
    </source>
</evidence>
<dbReference type="OrthoDB" id="9780310at2"/>
<protein>
    <recommendedName>
        <fullName evidence="3">DUF72 domain-containing protein</fullName>
    </recommendedName>
</protein>
<dbReference type="InterPro" id="IPR036520">
    <property type="entry name" value="UPF0759_sf"/>
</dbReference>
<dbReference type="Proteomes" id="UP000243937">
    <property type="component" value="Chromosome"/>
</dbReference>
<dbReference type="SUPFAM" id="SSF117396">
    <property type="entry name" value="TM1631-like"/>
    <property type="match status" value="1"/>
</dbReference>
<dbReference type="Gene3D" id="3.20.20.410">
    <property type="entry name" value="Protein of unknown function UPF0759"/>
    <property type="match status" value="1"/>
</dbReference>
<dbReference type="PANTHER" id="PTHR30348">
    <property type="entry name" value="UNCHARACTERIZED PROTEIN YECE"/>
    <property type="match status" value="1"/>
</dbReference>
<accession>A0A1Y0D2Z6</accession>
<name>A0A1Y0D2Z6_9GAMM</name>
<evidence type="ECO:0008006" key="3">
    <source>
        <dbReference type="Google" id="ProtNLM"/>
    </source>
</evidence>
<organism evidence="1 2">
    <name type="scientific">Oceanisphaera profunda</name>
    <dbReference type="NCBI Taxonomy" id="1416627"/>
    <lineage>
        <taxon>Bacteria</taxon>
        <taxon>Pseudomonadati</taxon>
        <taxon>Pseudomonadota</taxon>
        <taxon>Gammaproteobacteria</taxon>
        <taxon>Aeromonadales</taxon>
        <taxon>Aeromonadaceae</taxon>
        <taxon>Oceanisphaera</taxon>
    </lineage>
</organism>